<dbReference type="InterPro" id="IPR050432">
    <property type="entry name" value="FAD-linked_Oxidoreductases_BP"/>
</dbReference>
<keyword evidence="2" id="KW-0560">Oxidoreductase</keyword>
<dbReference type="STRING" id="264951.A0A443HKM5"/>
<dbReference type="Pfam" id="PF01565">
    <property type="entry name" value="FAD_binding_4"/>
    <property type="match status" value="1"/>
</dbReference>
<gene>
    <name evidence="5" type="ORF">C8Q69DRAFT_95429</name>
</gene>
<dbReference type="InterPro" id="IPR016166">
    <property type="entry name" value="FAD-bd_PCMH"/>
</dbReference>
<dbReference type="GO" id="GO:0071949">
    <property type="term" value="F:FAD binding"/>
    <property type="evidence" value="ECO:0007669"/>
    <property type="project" value="InterPro"/>
</dbReference>
<comment type="similarity">
    <text evidence="1">Belongs to the oxygen-dependent FAD-linked oxidoreductase family.</text>
</comment>
<evidence type="ECO:0000259" key="4">
    <source>
        <dbReference type="PROSITE" id="PS51387"/>
    </source>
</evidence>
<comment type="caution">
    <text evidence="5">The sequence shown here is derived from an EMBL/GenBank/DDBJ whole genome shotgun (WGS) entry which is preliminary data.</text>
</comment>
<dbReference type="Proteomes" id="UP000283841">
    <property type="component" value="Unassembled WGS sequence"/>
</dbReference>
<name>A0A443HKM5_BYSSP</name>
<proteinExistence type="inferred from homology"/>
<feature type="chain" id="PRO_5019250520" evidence="3">
    <location>
        <begin position="23"/>
        <end position="570"/>
    </location>
</feature>
<keyword evidence="3" id="KW-0732">Signal</keyword>
<evidence type="ECO:0000256" key="3">
    <source>
        <dbReference type="SAM" id="SignalP"/>
    </source>
</evidence>
<keyword evidence="6" id="KW-1185">Reference proteome</keyword>
<dbReference type="InterPro" id="IPR006094">
    <property type="entry name" value="Oxid_FAD_bind_N"/>
</dbReference>
<evidence type="ECO:0000256" key="1">
    <source>
        <dbReference type="ARBA" id="ARBA00005466"/>
    </source>
</evidence>
<dbReference type="SUPFAM" id="SSF56176">
    <property type="entry name" value="FAD-binding/transporter-associated domain-like"/>
    <property type="match status" value="1"/>
</dbReference>
<dbReference type="PANTHER" id="PTHR13878:SF91">
    <property type="entry name" value="FAD BINDING DOMAIN PROTEIN (AFU_ORTHOLOGUE AFUA_6G12070)-RELATED"/>
    <property type="match status" value="1"/>
</dbReference>
<dbReference type="Gene3D" id="3.30.465.10">
    <property type="match status" value="2"/>
</dbReference>
<dbReference type="InterPro" id="IPR012951">
    <property type="entry name" value="BBE"/>
</dbReference>
<dbReference type="PROSITE" id="PS51387">
    <property type="entry name" value="FAD_PCMH"/>
    <property type="match status" value="1"/>
</dbReference>
<dbReference type="VEuPathDB" id="FungiDB:C8Q69DRAFT_95429"/>
<feature type="signal peptide" evidence="3">
    <location>
        <begin position="1"/>
        <end position="22"/>
    </location>
</feature>
<dbReference type="PANTHER" id="PTHR13878">
    <property type="entry name" value="GULONOLACTONE OXIDASE"/>
    <property type="match status" value="1"/>
</dbReference>
<feature type="domain" description="FAD-binding PCMH-type" evidence="4">
    <location>
        <begin position="122"/>
        <end position="301"/>
    </location>
</feature>
<dbReference type="GO" id="GO:0016491">
    <property type="term" value="F:oxidoreductase activity"/>
    <property type="evidence" value="ECO:0007669"/>
    <property type="project" value="UniProtKB-KW"/>
</dbReference>
<accession>A0A443HKM5</accession>
<evidence type="ECO:0000313" key="5">
    <source>
        <dbReference type="EMBL" id="RWQ92364.1"/>
    </source>
</evidence>
<dbReference type="InterPro" id="IPR016169">
    <property type="entry name" value="FAD-bd_PCMH_sub2"/>
</dbReference>
<organism evidence="5 6">
    <name type="scientific">Byssochlamys spectabilis</name>
    <name type="common">Paecilomyces variotii</name>
    <dbReference type="NCBI Taxonomy" id="264951"/>
    <lineage>
        <taxon>Eukaryota</taxon>
        <taxon>Fungi</taxon>
        <taxon>Dikarya</taxon>
        <taxon>Ascomycota</taxon>
        <taxon>Pezizomycotina</taxon>
        <taxon>Eurotiomycetes</taxon>
        <taxon>Eurotiomycetidae</taxon>
        <taxon>Eurotiales</taxon>
        <taxon>Thermoascaceae</taxon>
        <taxon>Paecilomyces</taxon>
    </lineage>
</organism>
<dbReference type="Pfam" id="PF08031">
    <property type="entry name" value="BBE"/>
    <property type="match status" value="1"/>
</dbReference>
<dbReference type="RefSeq" id="XP_028482009.1">
    <property type="nucleotide sequence ID" value="XM_028634212.1"/>
</dbReference>
<evidence type="ECO:0000313" key="6">
    <source>
        <dbReference type="Proteomes" id="UP000283841"/>
    </source>
</evidence>
<dbReference type="AlphaFoldDB" id="A0A443HKM5"/>
<sequence length="570" mass="62026">MLSRIFRVWRPILLLFLNLVLAVHSTSPNSTCRCFPGDSCWPTIQQWQQFNETIGGRLIATIPIASACHNDGFSPYNETQCAQLQSVWGFPETHYESSSSIMAPFFANQSCDPFLPKEARCIIGTYIQYAVNASSALDVQKTIAFVKGHNIRLVIRNTGHDYLGKSTGAGAVGIWTHHMKDIEFLDYRSPSYTGKAVKVGAGVQIFEVNEAAHAQSLVVVGGNCQTVGIAGGYSQGGGHGQLASKFGLAADQVLEWEVVTADGDLVTASPSENADLYWALAGGGGGTYGVVLSMTSKAYPELQTATANLTFTNTGVSQETFLEAVQTFVTGLNPILDAGGVSIWLLTNSSFSTTPTTLPGGTKAELQNLLSPSLKALEKSNITYTYFIDEFSTYYESYQVMNPVANITEAQMGGRLIPRSLIDSNAEALTTAFRRILASETGVVLSGISVNVSRQDAPDNAVNPFWRESVLDLVIGTPWSYTDWDHDLADRNLITNELLPILERLTPGGGGYLNEADSDQPHWQRVFYGSNYKALSAIKEKYDPDHIFYAVTGVGSERWIQKADGRLCKL</sequence>
<evidence type="ECO:0000256" key="2">
    <source>
        <dbReference type="ARBA" id="ARBA00023002"/>
    </source>
</evidence>
<dbReference type="GeneID" id="39603489"/>
<dbReference type="InterPro" id="IPR036318">
    <property type="entry name" value="FAD-bd_PCMH-like_sf"/>
</dbReference>
<reference evidence="5 6" key="1">
    <citation type="journal article" date="2018" name="Front. Microbiol.">
        <title>Genomic and genetic insights into a cosmopolitan fungus, Paecilomyces variotii (Eurotiales).</title>
        <authorList>
            <person name="Urquhart A.S."/>
            <person name="Mondo S.J."/>
            <person name="Makela M.R."/>
            <person name="Hane J.K."/>
            <person name="Wiebenga A."/>
            <person name="He G."/>
            <person name="Mihaltcheva S."/>
            <person name="Pangilinan J."/>
            <person name="Lipzen A."/>
            <person name="Barry K."/>
            <person name="de Vries R.P."/>
            <person name="Grigoriev I.V."/>
            <person name="Idnurm A."/>
        </authorList>
    </citation>
    <scope>NUCLEOTIDE SEQUENCE [LARGE SCALE GENOMIC DNA]</scope>
    <source>
        <strain evidence="5 6">CBS 101075</strain>
    </source>
</reference>
<protein>
    <submittedName>
        <fullName evidence="5">FAD binding domain protein</fullName>
    </submittedName>
</protein>
<dbReference type="EMBL" id="RCNU01000013">
    <property type="protein sequence ID" value="RWQ92364.1"/>
    <property type="molecule type" value="Genomic_DNA"/>
</dbReference>